<dbReference type="AlphaFoldDB" id="A0A133VEZ6"/>
<evidence type="ECO:0000259" key="7">
    <source>
        <dbReference type="PROSITE" id="PS50109"/>
    </source>
</evidence>
<evidence type="ECO:0000256" key="1">
    <source>
        <dbReference type="ARBA" id="ARBA00000085"/>
    </source>
</evidence>
<sequence length="231" mass="25880">PKKAYFIAFRNLSSSPSESFSESLLIRIPLSHDVRNEVQIVQGYLELLKDMNPSERAEKYLNNAVKATQDEIRIIEKVRKLRGIGDERVRKFSLDAVLGSIAANKEPQASEKGIELEIEYSEYEVLGGKLLEELFSNLIENSIQHSKGSKIRVSVEKSEDEIIVKVEEDGKGIFDENKKKIFEKGFKNSETGGSGLGLFLVKEIAESYRGSVEAKDSELGGARFDVHLKKA</sequence>
<dbReference type="PANTHER" id="PTHR45453">
    <property type="entry name" value="PHOSPHATE REGULON SENSOR PROTEIN PHOR"/>
    <property type="match status" value="1"/>
</dbReference>
<comment type="catalytic activity">
    <reaction evidence="1">
        <text>ATP + protein L-histidine = ADP + protein N-phospho-L-histidine.</text>
        <dbReference type="EC" id="2.7.13.3"/>
    </reaction>
</comment>
<keyword evidence="4" id="KW-0808">Transferase</keyword>
<dbReference type="GO" id="GO:0016036">
    <property type="term" value="P:cellular response to phosphate starvation"/>
    <property type="evidence" value="ECO:0007669"/>
    <property type="project" value="TreeGrafter"/>
</dbReference>
<dbReference type="GO" id="GO:0005886">
    <property type="term" value="C:plasma membrane"/>
    <property type="evidence" value="ECO:0007669"/>
    <property type="project" value="TreeGrafter"/>
</dbReference>
<dbReference type="PRINTS" id="PR00344">
    <property type="entry name" value="BCTRLSENSOR"/>
</dbReference>
<dbReference type="InterPro" id="IPR036890">
    <property type="entry name" value="HATPase_C_sf"/>
</dbReference>
<keyword evidence="9" id="KW-1185">Reference proteome</keyword>
<evidence type="ECO:0000256" key="6">
    <source>
        <dbReference type="ARBA" id="ARBA00023012"/>
    </source>
</evidence>
<dbReference type="InterPro" id="IPR003661">
    <property type="entry name" value="HisK_dim/P_dom"/>
</dbReference>
<name>A0A133VEZ6_9EURY</name>
<dbReference type="EMBL" id="LHYD01000035">
    <property type="protein sequence ID" value="KXB05016.1"/>
    <property type="molecule type" value="Genomic_DNA"/>
</dbReference>
<dbReference type="InterPro" id="IPR050351">
    <property type="entry name" value="BphY/WalK/GraS-like"/>
</dbReference>
<dbReference type="GO" id="GO:0004721">
    <property type="term" value="F:phosphoprotein phosphatase activity"/>
    <property type="evidence" value="ECO:0007669"/>
    <property type="project" value="TreeGrafter"/>
</dbReference>
<dbReference type="GO" id="GO:0000155">
    <property type="term" value="F:phosphorelay sensor kinase activity"/>
    <property type="evidence" value="ECO:0007669"/>
    <property type="project" value="InterPro"/>
</dbReference>
<feature type="domain" description="Histidine kinase" evidence="7">
    <location>
        <begin position="29"/>
        <end position="231"/>
    </location>
</feature>
<evidence type="ECO:0000256" key="4">
    <source>
        <dbReference type="ARBA" id="ARBA00022679"/>
    </source>
</evidence>
<dbReference type="InterPro" id="IPR005467">
    <property type="entry name" value="His_kinase_dom"/>
</dbReference>
<dbReference type="Pfam" id="PF02518">
    <property type="entry name" value="HATPase_c"/>
    <property type="match status" value="1"/>
</dbReference>
<reference evidence="8 9" key="1">
    <citation type="journal article" date="2016" name="Sci. Rep.">
        <title>Metabolic traits of an uncultured archaeal lineage -MSBL1- from brine pools of the Red Sea.</title>
        <authorList>
            <person name="Mwirichia R."/>
            <person name="Alam I."/>
            <person name="Rashid M."/>
            <person name="Vinu M."/>
            <person name="Ba-Alawi W."/>
            <person name="Anthony Kamau A."/>
            <person name="Kamanda Ngugi D."/>
            <person name="Goker M."/>
            <person name="Klenk H.P."/>
            <person name="Bajic V."/>
            <person name="Stingl U."/>
        </authorList>
    </citation>
    <scope>NUCLEOTIDE SEQUENCE [LARGE SCALE GENOMIC DNA]</scope>
    <source>
        <strain evidence="8">SCGC-AAA382A13</strain>
    </source>
</reference>
<dbReference type="EC" id="2.7.13.3" evidence="2"/>
<dbReference type="PANTHER" id="PTHR45453:SF1">
    <property type="entry name" value="PHOSPHATE REGULON SENSOR PROTEIN PHOR"/>
    <property type="match status" value="1"/>
</dbReference>
<dbReference type="PROSITE" id="PS50109">
    <property type="entry name" value="HIS_KIN"/>
    <property type="match status" value="1"/>
</dbReference>
<keyword evidence="3" id="KW-0597">Phosphoprotein</keyword>
<proteinExistence type="predicted"/>
<dbReference type="SUPFAM" id="SSF47384">
    <property type="entry name" value="Homodimeric domain of signal transducing histidine kinase"/>
    <property type="match status" value="1"/>
</dbReference>
<dbReference type="Proteomes" id="UP000070311">
    <property type="component" value="Unassembled WGS sequence"/>
</dbReference>
<dbReference type="SUPFAM" id="SSF55874">
    <property type="entry name" value="ATPase domain of HSP90 chaperone/DNA topoisomerase II/histidine kinase"/>
    <property type="match status" value="1"/>
</dbReference>
<organism evidence="8 9">
    <name type="scientific">candidate division MSBL1 archaeon SCGC-AAA382A13</name>
    <dbReference type="NCBI Taxonomy" id="1698279"/>
    <lineage>
        <taxon>Archaea</taxon>
        <taxon>Methanobacteriati</taxon>
        <taxon>Methanobacteriota</taxon>
        <taxon>candidate division MSBL1</taxon>
    </lineage>
</organism>
<evidence type="ECO:0000256" key="3">
    <source>
        <dbReference type="ARBA" id="ARBA00022553"/>
    </source>
</evidence>
<dbReference type="Gene3D" id="3.30.565.10">
    <property type="entry name" value="Histidine kinase-like ATPase, C-terminal domain"/>
    <property type="match status" value="1"/>
</dbReference>
<comment type="caution">
    <text evidence="8">The sequence shown here is derived from an EMBL/GenBank/DDBJ whole genome shotgun (WGS) entry which is preliminary data.</text>
</comment>
<keyword evidence="6" id="KW-0902">Two-component regulatory system</keyword>
<dbReference type="InterPro" id="IPR003594">
    <property type="entry name" value="HATPase_dom"/>
</dbReference>
<keyword evidence="5" id="KW-0418">Kinase</keyword>
<protein>
    <recommendedName>
        <fullName evidence="2">histidine kinase</fullName>
        <ecNumber evidence="2">2.7.13.3</ecNumber>
    </recommendedName>
</protein>
<evidence type="ECO:0000256" key="2">
    <source>
        <dbReference type="ARBA" id="ARBA00012438"/>
    </source>
</evidence>
<evidence type="ECO:0000313" key="9">
    <source>
        <dbReference type="Proteomes" id="UP000070311"/>
    </source>
</evidence>
<evidence type="ECO:0000256" key="5">
    <source>
        <dbReference type="ARBA" id="ARBA00022777"/>
    </source>
</evidence>
<dbReference type="InterPro" id="IPR036097">
    <property type="entry name" value="HisK_dim/P_sf"/>
</dbReference>
<accession>A0A133VEZ6</accession>
<evidence type="ECO:0000313" key="8">
    <source>
        <dbReference type="EMBL" id="KXB05016.1"/>
    </source>
</evidence>
<feature type="non-terminal residue" evidence="8">
    <location>
        <position position="1"/>
    </location>
</feature>
<dbReference type="InterPro" id="IPR004358">
    <property type="entry name" value="Sig_transdc_His_kin-like_C"/>
</dbReference>
<gene>
    <name evidence="8" type="ORF">AKJ50_01835</name>
</gene>
<dbReference type="SMART" id="SM00387">
    <property type="entry name" value="HATPase_c"/>
    <property type="match status" value="1"/>
</dbReference>
<dbReference type="CDD" id="cd00082">
    <property type="entry name" value="HisKA"/>
    <property type="match status" value="1"/>
</dbReference>